<keyword evidence="1" id="KW-1133">Transmembrane helix</keyword>
<sequence length="78" mass="8992">MKRKNNPEKDKKKKQLSSAIKYSGLAFQMIVVILVVLYAGIKLDEYLQKEFPLFTFIGAILGVFLALYFAVKDFIKMK</sequence>
<dbReference type="Pfam" id="PF09527">
    <property type="entry name" value="ATPase_gene1"/>
    <property type="match status" value="1"/>
</dbReference>
<dbReference type="RefSeq" id="WP_171595132.1">
    <property type="nucleotide sequence ID" value="NZ_RZNH01000011.1"/>
</dbReference>
<evidence type="ECO:0000313" key="2">
    <source>
        <dbReference type="EMBL" id="NOU59859.1"/>
    </source>
</evidence>
<evidence type="ECO:0000256" key="1">
    <source>
        <dbReference type="SAM" id="Phobius"/>
    </source>
</evidence>
<dbReference type="EMBL" id="RZNH01000011">
    <property type="protein sequence ID" value="NOU59859.1"/>
    <property type="molecule type" value="Genomic_DNA"/>
</dbReference>
<keyword evidence="1" id="KW-0812">Transmembrane</keyword>
<protein>
    <submittedName>
        <fullName evidence="2">AtpZ/AtpI family protein</fullName>
    </submittedName>
</protein>
<reference evidence="2 3" key="1">
    <citation type="submission" date="2018-12" db="EMBL/GenBank/DDBJ databases">
        <title>Marinifilum JC070 sp. nov., a marine bacterium isolated from Yongle Blue Hole in the South China Sea.</title>
        <authorList>
            <person name="Fu T."/>
        </authorList>
    </citation>
    <scope>NUCLEOTIDE SEQUENCE [LARGE SCALE GENOMIC DNA]</scope>
    <source>
        <strain evidence="2 3">JC070</strain>
    </source>
</reference>
<evidence type="ECO:0000313" key="3">
    <source>
        <dbReference type="Proteomes" id="UP000732105"/>
    </source>
</evidence>
<organism evidence="2 3">
    <name type="scientific">Marinifilum caeruleilacunae</name>
    <dbReference type="NCBI Taxonomy" id="2499076"/>
    <lineage>
        <taxon>Bacteria</taxon>
        <taxon>Pseudomonadati</taxon>
        <taxon>Bacteroidota</taxon>
        <taxon>Bacteroidia</taxon>
        <taxon>Marinilabiliales</taxon>
        <taxon>Marinifilaceae</taxon>
    </lineage>
</organism>
<feature type="transmembrane region" description="Helical" evidence="1">
    <location>
        <begin position="53"/>
        <end position="71"/>
    </location>
</feature>
<gene>
    <name evidence="2" type="ORF">ELS83_08495</name>
</gene>
<name>A0ABX1WUT2_9BACT</name>
<accession>A0ABX1WUT2</accession>
<keyword evidence="3" id="KW-1185">Reference proteome</keyword>
<dbReference type="InterPro" id="IPR032820">
    <property type="entry name" value="ATPase_put"/>
</dbReference>
<proteinExistence type="predicted"/>
<keyword evidence="1" id="KW-0472">Membrane</keyword>
<dbReference type="Proteomes" id="UP000732105">
    <property type="component" value="Unassembled WGS sequence"/>
</dbReference>
<feature type="transmembrane region" description="Helical" evidence="1">
    <location>
        <begin position="20"/>
        <end position="41"/>
    </location>
</feature>
<comment type="caution">
    <text evidence="2">The sequence shown here is derived from an EMBL/GenBank/DDBJ whole genome shotgun (WGS) entry which is preliminary data.</text>
</comment>